<evidence type="ECO:0000256" key="9">
    <source>
        <dbReference type="ARBA" id="ARBA00022848"/>
    </source>
</evidence>
<organism evidence="16">
    <name type="scientific">Schizaphis graminum</name>
    <name type="common">Green bug aphid</name>
    <dbReference type="NCBI Taxonomy" id="13262"/>
    <lineage>
        <taxon>Eukaryota</taxon>
        <taxon>Metazoa</taxon>
        <taxon>Ecdysozoa</taxon>
        <taxon>Arthropoda</taxon>
        <taxon>Hexapoda</taxon>
        <taxon>Insecta</taxon>
        <taxon>Pterygota</taxon>
        <taxon>Neoptera</taxon>
        <taxon>Paraneoptera</taxon>
        <taxon>Hemiptera</taxon>
        <taxon>Sternorrhyncha</taxon>
        <taxon>Aphidomorpha</taxon>
        <taxon>Aphidoidea</taxon>
        <taxon>Aphididae</taxon>
        <taxon>Aphidini</taxon>
        <taxon>Schizaphis</taxon>
    </lineage>
</organism>
<evidence type="ECO:0000256" key="3">
    <source>
        <dbReference type="ARBA" id="ARBA00004174"/>
    </source>
</evidence>
<dbReference type="EMBL" id="GGMR01012239">
    <property type="protein sequence ID" value="MBY24858.1"/>
    <property type="molecule type" value="Transcribed_RNA"/>
</dbReference>
<dbReference type="PRINTS" id="PR00464">
    <property type="entry name" value="EP450II"/>
</dbReference>
<protein>
    <submittedName>
        <fullName evidence="16">Putative Cytochrome p450</fullName>
    </submittedName>
</protein>
<dbReference type="GO" id="GO:0005789">
    <property type="term" value="C:endoplasmic reticulum membrane"/>
    <property type="evidence" value="ECO:0007669"/>
    <property type="project" value="UniProtKB-SubCell"/>
</dbReference>
<keyword evidence="13" id="KW-0472">Membrane</keyword>
<dbReference type="GO" id="GO:0004497">
    <property type="term" value="F:monooxygenase activity"/>
    <property type="evidence" value="ECO:0007669"/>
    <property type="project" value="UniProtKB-KW"/>
</dbReference>
<evidence type="ECO:0000256" key="15">
    <source>
        <dbReference type="RuleBase" id="RU000461"/>
    </source>
</evidence>
<comment type="subcellular location">
    <subcellularLocation>
        <location evidence="4">Endoplasmic reticulum membrane</location>
        <topology evidence="4">Peripheral membrane protein</topology>
    </subcellularLocation>
    <subcellularLocation>
        <location evidence="3">Microsome membrane</location>
        <topology evidence="3">Peripheral membrane protein</topology>
    </subcellularLocation>
</comment>
<dbReference type="InterPro" id="IPR002402">
    <property type="entry name" value="Cyt_P450_E_grp-II"/>
</dbReference>
<dbReference type="PANTHER" id="PTHR24292:SF84">
    <property type="entry name" value="CYTOCHROME P450 28A5-RELATED"/>
    <property type="match status" value="1"/>
</dbReference>
<evidence type="ECO:0000256" key="2">
    <source>
        <dbReference type="ARBA" id="ARBA00003690"/>
    </source>
</evidence>
<feature type="binding site" description="axial binding residue" evidence="14">
    <location>
        <position position="486"/>
    </location>
    <ligand>
        <name>heme</name>
        <dbReference type="ChEBI" id="CHEBI:30413"/>
    </ligand>
    <ligandPart>
        <name>Fe</name>
        <dbReference type="ChEBI" id="CHEBI:18248"/>
    </ligandPart>
</feature>
<evidence type="ECO:0000256" key="11">
    <source>
        <dbReference type="ARBA" id="ARBA00023004"/>
    </source>
</evidence>
<keyword evidence="10 15" id="KW-0560">Oxidoreductase</keyword>
<evidence type="ECO:0000256" key="6">
    <source>
        <dbReference type="ARBA" id="ARBA00022617"/>
    </source>
</evidence>
<proteinExistence type="inferred from homology"/>
<reference evidence="16" key="1">
    <citation type="submission" date="2018-04" db="EMBL/GenBank/DDBJ databases">
        <title>Transcriptome of Schizaphis graminum biotype I.</title>
        <authorList>
            <person name="Scully E.D."/>
            <person name="Geib S.M."/>
            <person name="Palmer N.A."/>
            <person name="Koch K."/>
            <person name="Bradshaw J."/>
            <person name="Heng-Moss T."/>
            <person name="Sarath G."/>
        </authorList>
    </citation>
    <scope>NUCLEOTIDE SEQUENCE</scope>
</reference>
<evidence type="ECO:0000256" key="14">
    <source>
        <dbReference type="PIRSR" id="PIRSR602402-1"/>
    </source>
</evidence>
<dbReference type="AlphaFoldDB" id="A0A2S2P6M2"/>
<dbReference type="FunFam" id="1.10.630.10:FF:000042">
    <property type="entry name" value="Cytochrome P450"/>
    <property type="match status" value="1"/>
</dbReference>
<keyword evidence="11 14" id="KW-0408">Iron</keyword>
<evidence type="ECO:0000256" key="13">
    <source>
        <dbReference type="ARBA" id="ARBA00023136"/>
    </source>
</evidence>
<dbReference type="PROSITE" id="PS00086">
    <property type="entry name" value="CYTOCHROME_P450"/>
    <property type="match status" value="1"/>
</dbReference>
<dbReference type="PANTHER" id="PTHR24292">
    <property type="entry name" value="CYTOCHROME P450"/>
    <property type="match status" value="1"/>
</dbReference>
<dbReference type="CDD" id="cd11056">
    <property type="entry name" value="CYP6-like"/>
    <property type="match status" value="1"/>
</dbReference>
<comment type="similarity">
    <text evidence="5 15">Belongs to the cytochrome P450 family.</text>
</comment>
<keyword evidence="12 15" id="KW-0503">Monooxygenase</keyword>
<evidence type="ECO:0000256" key="1">
    <source>
        <dbReference type="ARBA" id="ARBA00001971"/>
    </source>
</evidence>
<dbReference type="Pfam" id="PF00067">
    <property type="entry name" value="p450"/>
    <property type="match status" value="1"/>
</dbReference>
<evidence type="ECO:0000313" key="16">
    <source>
        <dbReference type="EMBL" id="MBY24858.1"/>
    </source>
</evidence>
<dbReference type="PRINTS" id="PR00385">
    <property type="entry name" value="P450"/>
</dbReference>
<gene>
    <name evidence="16" type="primary">Cyp6a13_4</name>
    <name evidence="16" type="ORF">g.5260</name>
</gene>
<sequence>MQFHSVVHLRASSARSQNREQYTRLLENLAKMISWTINCLTDSFTVICTTVIGVLLYYYSTSTHGKWRKANVPHTRPVPLFGNLFRTTLGLESEKETFDKIYKQFPDKKICGLYQMRTPYLMIRDPELINNVLIKDFAHFTDHGFKLDPSVNFLASSLFFTNGQKWKIMRQKMSPGFTSGKLKLMHSQIKKCSKDMIDYIDAKSKTTDQFDVHDIMNKYATDVIGTCAFGLKLNSMVDEDNEFRKCTKLIINSSFRIIVANLLQMISPKLMSILKISFHSPEAMEYFNSSFRGVIEYREKNNVIRNDVAQTLIQARKELVLNNSSYPEEKFTEMDIISNAILMYLAGAEPVSDTLAFCLYELAMNKHVQDKLREHINKTKKKHGDEFSNDYLVDLHYADMVIAETLRKVNGIIILFRVATKTYQVPNSSLVIEKGQQIIIPSYSIHHDPKYYPNPDVFDPERFSFEEKSKRPSGTELLFGDGPRFCIGKRLAELEMKLGLSEIISKFEVLPCVKTENPIKLAKVGGAIKPKNGIWLRLKPIVV</sequence>
<keyword evidence="9" id="KW-0492">Microsome</keyword>
<name>A0A2S2P6M2_SCHGA</name>
<evidence type="ECO:0000256" key="8">
    <source>
        <dbReference type="ARBA" id="ARBA00022824"/>
    </source>
</evidence>
<evidence type="ECO:0000256" key="4">
    <source>
        <dbReference type="ARBA" id="ARBA00004406"/>
    </source>
</evidence>
<dbReference type="GO" id="GO:0016705">
    <property type="term" value="F:oxidoreductase activity, acting on paired donors, with incorporation or reduction of molecular oxygen"/>
    <property type="evidence" value="ECO:0007669"/>
    <property type="project" value="InterPro"/>
</dbReference>
<dbReference type="GO" id="GO:0020037">
    <property type="term" value="F:heme binding"/>
    <property type="evidence" value="ECO:0007669"/>
    <property type="project" value="InterPro"/>
</dbReference>
<dbReference type="InterPro" id="IPR017972">
    <property type="entry name" value="Cyt_P450_CS"/>
</dbReference>
<comment type="function">
    <text evidence="2">May be involved in the metabolism of insect hormones and in the breakdown of synthetic insecticides.</text>
</comment>
<dbReference type="Gene3D" id="1.10.630.10">
    <property type="entry name" value="Cytochrome P450"/>
    <property type="match status" value="1"/>
</dbReference>
<dbReference type="InterPro" id="IPR001128">
    <property type="entry name" value="Cyt_P450"/>
</dbReference>
<dbReference type="InterPro" id="IPR036396">
    <property type="entry name" value="Cyt_P450_sf"/>
</dbReference>
<evidence type="ECO:0000256" key="7">
    <source>
        <dbReference type="ARBA" id="ARBA00022723"/>
    </source>
</evidence>
<dbReference type="InterPro" id="IPR050476">
    <property type="entry name" value="Insect_CytP450_Detox"/>
</dbReference>
<evidence type="ECO:0000256" key="5">
    <source>
        <dbReference type="ARBA" id="ARBA00010617"/>
    </source>
</evidence>
<evidence type="ECO:0000256" key="12">
    <source>
        <dbReference type="ARBA" id="ARBA00023033"/>
    </source>
</evidence>
<dbReference type="SUPFAM" id="SSF48264">
    <property type="entry name" value="Cytochrome P450"/>
    <property type="match status" value="1"/>
</dbReference>
<keyword evidence="7 14" id="KW-0479">Metal-binding</keyword>
<comment type="cofactor">
    <cofactor evidence="1 14">
        <name>heme</name>
        <dbReference type="ChEBI" id="CHEBI:30413"/>
    </cofactor>
</comment>
<evidence type="ECO:0000256" key="10">
    <source>
        <dbReference type="ARBA" id="ARBA00023002"/>
    </source>
</evidence>
<keyword evidence="8" id="KW-0256">Endoplasmic reticulum</keyword>
<dbReference type="GO" id="GO:0005506">
    <property type="term" value="F:iron ion binding"/>
    <property type="evidence" value="ECO:0007669"/>
    <property type="project" value="InterPro"/>
</dbReference>
<keyword evidence="6 14" id="KW-0349">Heme</keyword>
<accession>A0A2S2P6M2</accession>